<dbReference type="AlphaFoldDB" id="A0A3P7KPP1"/>
<reference evidence="1 2" key="1">
    <citation type="submission" date="2018-11" db="EMBL/GenBank/DDBJ databases">
        <authorList>
            <consortium name="Pathogen Informatics"/>
        </authorList>
    </citation>
    <scope>NUCLEOTIDE SEQUENCE [LARGE SCALE GENOMIC DNA]</scope>
</reference>
<dbReference type="OrthoDB" id="10068552at2759"/>
<organism evidence="1 2">
    <name type="scientific">Strongylus vulgaris</name>
    <name type="common">Blood worm</name>
    <dbReference type="NCBI Taxonomy" id="40348"/>
    <lineage>
        <taxon>Eukaryota</taxon>
        <taxon>Metazoa</taxon>
        <taxon>Ecdysozoa</taxon>
        <taxon>Nematoda</taxon>
        <taxon>Chromadorea</taxon>
        <taxon>Rhabditida</taxon>
        <taxon>Rhabditina</taxon>
        <taxon>Rhabditomorpha</taxon>
        <taxon>Strongyloidea</taxon>
        <taxon>Strongylidae</taxon>
        <taxon>Strongylus</taxon>
    </lineage>
</organism>
<keyword evidence="2" id="KW-1185">Reference proteome</keyword>
<dbReference type="Proteomes" id="UP000270094">
    <property type="component" value="Unassembled WGS sequence"/>
</dbReference>
<evidence type="ECO:0000313" key="1">
    <source>
        <dbReference type="EMBL" id="VDM72565.1"/>
    </source>
</evidence>
<proteinExistence type="predicted"/>
<accession>A0A3P7KPP1</accession>
<protein>
    <submittedName>
        <fullName evidence="1">Uncharacterized protein</fullName>
    </submittedName>
</protein>
<evidence type="ECO:0000313" key="2">
    <source>
        <dbReference type="Proteomes" id="UP000270094"/>
    </source>
</evidence>
<name>A0A3P7KPP1_STRVU</name>
<gene>
    <name evidence="1" type="ORF">SVUK_LOCUS7563</name>
</gene>
<feature type="non-terminal residue" evidence="1">
    <location>
        <position position="226"/>
    </location>
</feature>
<sequence>MVDQMENRVYVQMEKDAQTSLDRQFLFVCQLADAKDEKEKGDLAAIRRHPINPTTELGYGLPPETERQLPFLMHNGLEPVKSNTVSRVSAVSLDGHLGNWPIPGAHPYTPNVQPVASWPKLPLPDPIIPANHPARNGATIAMSEGGGGRIPDEYPTVPKLVPSTTPRNPFLPAPPPPTPASPIIPARDVPRPASEFFDKQAMVTQRPIEPVKNLFTLKTPVEIERH</sequence>
<dbReference type="EMBL" id="UYYB01026019">
    <property type="protein sequence ID" value="VDM72565.1"/>
    <property type="molecule type" value="Genomic_DNA"/>
</dbReference>